<dbReference type="EMBL" id="JAUIZM010000011">
    <property type="protein sequence ID" value="KAK1355164.1"/>
    <property type="molecule type" value="Genomic_DNA"/>
</dbReference>
<dbReference type="Pfam" id="PF24964">
    <property type="entry name" value="DUF7769"/>
    <property type="match status" value="1"/>
</dbReference>
<evidence type="ECO:0000259" key="1">
    <source>
        <dbReference type="Pfam" id="PF24964"/>
    </source>
</evidence>
<evidence type="ECO:0000313" key="3">
    <source>
        <dbReference type="Proteomes" id="UP001237642"/>
    </source>
</evidence>
<accession>A0AAD8GVB0</accession>
<dbReference type="AlphaFoldDB" id="A0AAD8GVB0"/>
<dbReference type="InterPro" id="IPR056671">
    <property type="entry name" value="DUF7769"/>
</dbReference>
<reference evidence="2" key="1">
    <citation type="submission" date="2023-02" db="EMBL/GenBank/DDBJ databases">
        <title>Genome of toxic invasive species Heracleum sosnowskyi carries increased number of genes despite the absence of recent whole-genome duplications.</title>
        <authorList>
            <person name="Schelkunov M."/>
            <person name="Shtratnikova V."/>
            <person name="Makarenko M."/>
            <person name="Klepikova A."/>
            <person name="Omelchenko D."/>
            <person name="Novikova G."/>
            <person name="Obukhova E."/>
            <person name="Bogdanov V."/>
            <person name="Penin A."/>
            <person name="Logacheva M."/>
        </authorList>
    </citation>
    <scope>NUCLEOTIDE SEQUENCE</scope>
    <source>
        <strain evidence="2">Hsosn_3</strain>
        <tissue evidence="2">Leaf</tissue>
    </source>
</reference>
<protein>
    <recommendedName>
        <fullName evidence="1">DUF7769 domain-containing protein</fullName>
    </recommendedName>
</protein>
<feature type="domain" description="DUF7769" evidence="1">
    <location>
        <begin position="80"/>
        <end position="122"/>
    </location>
</feature>
<proteinExistence type="predicted"/>
<name>A0AAD8GVB0_9APIA</name>
<gene>
    <name evidence="2" type="ORF">POM88_048420</name>
</gene>
<sequence>MSLSHNFDINLPPVEDNQEIFQNDEAYTEEEGSNNVHLFDLNIPLEDDSEEDHPPNGGFTREVQEVGSQSNPIIKRTNMLSNEERQLVYLALLRRSTNGKLRQGTAQSFSISKHTVSRIWKQ</sequence>
<comment type="caution">
    <text evidence="2">The sequence shown here is derived from an EMBL/GenBank/DDBJ whole genome shotgun (WGS) entry which is preliminary data.</text>
</comment>
<dbReference type="Proteomes" id="UP001237642">
    <property type="component" value="Unassembled WGS sequence"/>
</dbReference>
<reference evidence="2" key="2">
    <citation type="submission" date="2023-05" db="EMBL/GenBank/DDBJ databases">
        <authorList>
            <person name="Schelkunov M.I."/>
        </authorList>
    </citation>
    <scope>NUCLEOTIDE SEQUENCE</scope>
    <source>
        <strain evidence="2">Hsosn_3</strain>
        <tissue evidence="2">Leaf</tissue>
    </source>
</reference>
<keyword evidence="3" id="KW-1185">Reference proteome</keyword>
<evidence type="ECO:0000313" key="2">
    <source>
        <dbReference type="EMBL" id="KAK1355164.1"/>
    </source>
</evidence>
<organism evidence="2 3">
    <name type="scientific">Heracleum sosnowskyi</name>
    <dbReference type="NCBI Taxonomy" id="360622"/>
    <lineage>
        <taxon>Eukaryota</taxon>
        <taxon>Viridiplantae</taxon>
        <taxon>Streptophyta</taxon>
        <taxon>Embryophyta</taxon>
        <taxon>Tracheophyta</taxon>
        <taxon>Spermatophyta</taxon>
        <taxon>Magnoliopsida</taxon>
        <taxon>eudicotyledons</taxon>
        <taxon>Gunneridae</taxon>
        <taxon>Pentapetalae</taxon>
        <taxon>asterids</taxon>
        <taxon>campanulids</taxon>
        <taxon>Apiales</taxon>
        <taxon>Apiaceae</taxon>
        <taxon>Apioideae</taxon>
        <taxon>apioid superclade</taxon>
        <taxon>Tordylieae</taxon>
        <taxon>Tordyliinae</taxon>
        <taxon>Heracleum</taxon>
    </lineage>
</organism>